<evidence type="ECO:0000256" key="1">
    <source>
        <dbReference type="SAM" id="SignalP"/>
    </source>
</evidence>
<evidence type="ECO:0000313" key="2">
    <source>
        <dbReference type="EMBL" id="PNH02839.1"/>
    </source>
</evidence>
<dbReference type="AlphaFoldDB" id="A0A2J7ZRD8"/>
<keyword evidence="1" id="KW-0732">Signal</keyword>
<gene>
    <name evidence="2" type="ORF">TSOC_011140</name>
</gene>
<accession>A0A2J7ZRD8</accession>
<feature type="chain" id="PRO_5014395386" evidence="1">
    <location>
        <begin position="19"/>
        <end position="103"/>
    </location>
</feature>
<reference evidence="2 3" key="1">
    <citation type="journal article" date="2017" name="Mol. Biol. Evol.">
        <title>The 4-celled Tetrabaena socialis nuclear genome reveals the essential components for genetic control of cell number at the origin of multicellularity in the volvocine lineage.</title>
        <authorList>
            <person name="Featherston J."/>
            <person name="Arakaki Y."/>
            <person name="Hanschen E.R."/>
            <person name="Ferris P.J."/>
            <person name="Michod R.E."/>
            <person name="Olson B.J.S.C."/>
            <person name="Nozaki H."/>
            <person name="Durand P.M."/>
        </authorList>
    </citation>
    <scope>NUCLEOTIDE SEQUENCE [LARGE SCALE GENOMIC DNA]</scope>
    <source>
        <strain evidence="2 3">NIES-571</strain>
    </source>
</reference>
<comment type="caution">
    <text evidence="2">The sequence shown here is derived from an EMBL/GenBank/DDBJ whole genome shotgun (WGS) entry which is preliminary data.</text>
</comment>
<proteinExistence type="predicted"/>
<keyword evidence="3" id="KW-1185">Reference proteome</keyword>
<dbReference type="OrthoDB" id="578297at2759"/>
<evidence type="ECO:0000313" key="3">
    <source>
        <dbReference type="Proteomes" id="UP000236333"/>
    </source>
</evidence>
<feature type="signal peptide" evidence="1">
    <location>
        <begin position="1"/>
        <end position="18"/>
    </location>
</feature>
<organism evidence="2 3">
    <name type="scientific">Tetrabaena socialis</name>
    <dbReference type="NCBI Taxonomy" id="47790"/>
    <lineage>
        <taxon>Eukaryota</taxon>
        <taxon>Viridiplantae</taxon>
        <taxon>Chlorophyta</taxon>
        <taxon>core chlorophytes</taxon>
        <taxon>Chlorophyceae</taxon>
        <taxon>CS clade</taxon>
        <taxon>Chlamydomonadales</taxon>
        <taxon>Tetrabaenaceae</taxon>
        <taxon>Tetrabaena</taxon>
    </lineage>
</organism>
<feature type="non-terminal residue" evidence="2">
    <location>
        <position position="103"/>
    </location>
</feature>
<protein>
    <submittedName>
        <fullName evidence="2">Uncharacterized protein</fullName>
    </submittedName>
</protein>
<name>A0A2J7ZRD8_9CHLO</name>
<sequence>MLGVVVLAFLALQPLASAVKPDHCRPDLPGCCPKEIRHVFFLHVEKTGGTYARNAIRRAMWHAFPEVGGEGMAPACNYIRYTAYDCHPATDQPQNAACNWRNR</sequence>
<dbReference type="Proteomes" id="UP000236333">
    <property type="component" value="Unassembled WGS sequence"/>
</dbReference>
<dbReference type="EMBL" id="PGGS01000588">
    <property type="protein sequence ID" value="PNH02839.1"/>
    <property type="molecule type" value="Genomic_DNA"/>
</dbReference>